<evidence type="ECO:0000256" key="2">
    <source>
        <dbReference type="ARBA" id="ARBA00023235"/>
    </source>
</evidence>
<dbReference type="EMBL" id="JBHRYD010000001">
    <property type="protein sequence ID" value="MFC3703908.1"/>
    <property type="molecule type" value="Genomic_DNA"/>
</dbReference>
<comment type="caution">
    <text evidence="3">The sequence shown here is derived from an EMBL/GenBank/DDBJ whole genome shotgun (WGS) entry which is preliminary data.</text>
</comment>
<keyword evidence="2 3" id="KW-0413">Isomerase</keyword>
<sequence>MNKIIIGADNLGVELKAVLREHLKGKGWDVTDIGVDSTDPVDYPDIAIELARRISRNEFERGILICGTGAGMAITANKVANVRAVTVTDPYTAERAIASNNAQVITLGALITGPSLAKMLVDIWLANQFQGGNSARKVDKIEAARFAV</sequence>
<evidence type="ECO:0000256" key="1">
    <source>
        <dbReference type="ARBA" id="ARBA00008754"/>
    </source>
</evidence>
<name>A0ABV7WZD5_9HYPH</name>
<dbReference type="SUPFAM" id="SSF89623">
    <property type="entry name" value="Ribose/Galactose isomerase RpiB/AlsB"/>
    <property type="match status" value="1"/>
</dbReference>
<dbReference type="InterPro" id="IPR003500">
    <property type="entry name" value="RpiB_LacA_LacB"/>
</dbReference>
<dbReference type="RefSeq" id="WP_380095053.1">
    <property type="nucleotide sequence ID" value="NZ_JBHRYD010000001.1"/>
</dbReference>
<dbReference type="Proteomes" id="UP001595613">
    <property type="component" value="Unassembled WGS sequence"/>
</dbReference>
<dbReference type="GO" id="GO:0016853">
    <property type="term" value="F:isomerase activity"/>
    <property type="evidence" value="ECO:0007669"/>
    <property type="project" value="UniProtKB-KW"/>
</dbReference>
<dbReference type="NCBIfam" id="NF004051">
    <property type="entry name" value="PRK05571.1"/>
    <property type="match status" value="1"/>
</dbReference>
<comment type="similarity">
    <text evidence="1">Belongs to the LacAB/RpiB family.</text>
</comment>
<accession>A0ABV7WZD5</accession>
<dbReference type="PANTHER" id="PTHR43732">
    <property type="entry name" value="RIBOSE 5-PHOSPHATE ISOMERASE-RELATED"/>
    <property type="match status" value="1"/>
</dbReference>
<keyword evidence="4" id="KW-1185">Reference proteome</keyword>
<dbReference type="InterPro" id="IPR036569">
    <property type="entry name" value="RpiB_LacA_LacB_sf"/>
</dbReference>
<dbReference type="Pfam" id="PF02502">
    <property type="entry name" value="LacAB_rpiB"/>
    <property type="match status" value="1"/>
</dbReference>
<dbReference type="NCBIfam" id="TIGR00689">
    <property type="entry name" value="rpiB_lacA_lacB"/>
    <property type="match status" value="1"/>
</dbReference>
<gene>
    <name evidence="3" type="ORF">ACFOOL_03955</name>
</gene>
<evidence type="ECO:0000313" key="3">
    <source>
        <dbReference type="EMBL" id="MFC3703908.1"/>
    </source>
</evidence>
<dbReference type="Gene3D" id="3.40.1400.10">
    <property type="entry name" value="Sugar-phosphate isomerase, RpiB/LacA/LacB"/>
    <property type="match status" value="1"/>
</dbReference>
<dbReference type="InterPro" id="IPR051812">
    <property type="entry name" value="SPI_LacAB/RpiB"/>
</dbReference>
<proteinExistence type="inferred from homology"/>
<reference evidence="4" key="1">
    <citation type="journal article" date="2019" name="Int. J. Syst. Evol. Microbiol.">
        <title>The Global Catalogue of Microorganisms (GCM) 10K type strain sequencing project: providing services to taxonomists for standard genome sequencing and annotation.</title>
        <authorList>
            <consortium name="The Broad Institute Genomics Platform"/>
            <consortium name="The Broad Institute Genome Sequencing Center for Infectious Disease"/>
            <person name="Wu L."/>
            <person name="Ma J."/>
        </authorList>
    </citation>
    <scope>NUCLEOTIDE SEQUENCE [LARGE SCALE GENOMIC DNA]</scope>
    <source>
        <strain evidence="4">KCTC 42281</strain>
    </source>
</reference>
<dbReference type="PANTHER" id="PTHR43732:SF1">
    <property type="entry name" value="RIBOSE 5-PHOSPHATE ISOMERASE"/>
    <property type="match status" value="1"/>
</dbReference>
<dbReference type="PIRSF" id="PIRSF005384">
    <property type="entry name" value="RpiB_LacA_B"/>
    <property type="match status" value="1"/>
</dbReference>
<organism evidence="3 4">
    <name type="scientific">Devosia honganensis</name>
    <dbReference type="NCBI Taxonomy" id="1610527"/>
    <lineage>
        <taxon>Bacteria</taxon>
        <taxon>Pseudomonadati</taxon>
        <taxon>Pseudomonadota</taxon>
        <taxon>Alphaproteobacteria</taxon>
        <taxon>Hyphomicrobiales</taxon>
        <taxon>Devosiaceae</taxon>
        <taxon>Devosia</taxon>
    </lineage>
</organism>
<protein>
    <submittedName>
        <fullName evidence="3">RpiB/LacA/LacB family sugar-phosphate isomerase</fullName>
    </submittedName>
</protein>
<evidence type="ECO:0000313" key="4">
    <source>
        <dbReference type="Proteomes" id="UP001595613"/>
    </source>
</evidence>